<keyword evidence="5" id="KW-0297">G-protein coupled receptor</keyword>
<dbReference type="GO" id="GO:0004930">
    <property type="term" value="F:G protein-coupled receptor activity"/>
    <property type="evidence" value="ECO:0007669"/>
    <property type="project" value="UniProtKB-KW"/>
</dbReference>
<dbReference type="SUPFAM" id="SSF81321">
    <property type="entry name" value="Family A G protein-coupled receptor-like"/>
    <property type="match status" value="1"/>
</dbReference>
<feature type="transmembrane region" description="Helical" evidence="11">
    <location>
        <begin position="134"/>
        <end position="156"/>
    </location>
</feature>
<evidence type="ECO:0000256" key="9">
    <source>
        <dbReference type="ARBA" id="ARBA00023180"/>
    </source>
</evidence>
<protein>
    <submittedName>
        <fullName evidence="13">G-protein coupled receptor 132</fullName>
    </submittedName>
</protein>
<organism evidence="13 14">
    <name type="scientific">Alligator mississippiensis</name>
    <name type="common">American alligator</name>
    <dbReference type="NCBI Taxonomy" id="8496"/>
    <lineage>
        <taxon>Eukaryota</taxon>
        <taxon>Metazoa</taxon>
        <taxon>Chordata</taxon>
        <taxon>Craniata</taxon>
        <taxon>Vertebrata</taxon>
        <taxon>Euteleostomi</taxon>
        <taxon>Archelosauria</taxon>
        <taxon>Archosauria</taxon>
        <taxon>Crocodylia</taxon>
        <taxon>Alligatoridae</taxon>
        <taxon>Alligatorinae</taxon>
        <taxon>Alligator</taxon>
    </lineage>
</organism>
<evidence type="ECO:0000256" key="5">
    <source>
        <dbReference type="ARBA" id="ARBA00023040"/>
    </source>
</evidence>
<dbReference type="KEGG" id="amj:102566593"/>
<evidence type="ECO:0000256" key="1">
    <source>
        <dbReference type="ARBA" id="ARBA00004651"/>
    </source>
</evidence>
<name>A0A151NR37_ALLMI</name>
<evidence type="ECO:0000256" key="6">
    <source>
        <dbReference type="ARBA" id="ARBA00023136"/>
    </source>
</evidence>
<evidence type="ECO:0000259" key="12">
    <source>
        <dbReference type="PROSITE" id="PS50262"/>
    </source>
</evidence>
<evidence type="ECO:0000313" key="13">
    <source>
        <dbReference type="EMBL" id="KYO39322.1"/>
    </source>
</evidence>
<dbReference type="PANTHER" id="PTHR24234">
    <property type="entry name" value="LYSOPHOSPHATIDIC ACID RECEPTOR 5/SPHINGOSYLPHOSPHORYLCHOLINE RECEPTOR"/>
    <property type="match status" value="1"/>
</dbReference>
<evidence type="ECO:0000256" key="3">
    <source>
        <dbReference type="ARBA" id="ARBA00022692"/>
    </source>
</evidence>
<dbReference type="PRINTS" id="PR01157">
    <property type="entry name" value="P2YPURNOCPTR"/>
</dbReference>
<evidence type="ECO:0000256" key="8">
    <source>
        <dbReference type="ARBA" id="ARBA00023170"/>
    </source>
</evidence>
<evidence type="ECO:0000256" key="10">
    <source>
        <dbReference type="ARBA" id="ARBA00023224"/>
    </source>
</evidence>
<reference evidence="13 14" key="1">
    <citation type="journal article" date="2012" name="Genome Biol.">
        <title>Sequencing three crocodilian genomes to illuminate the evolution of archosaurs and amniotes.</title>
        <authorList>
            <person name="St John J.A."/>
            <person name="Braun E.L."/>
            <person name="Isberg S.R."/>
            <person name="Miles L.G."/>
            <person name="Chong A.Y."/>
            <person name="Gongora J."/>
            <person name="Dalzell P."/>
            <person name="Moran C."/>
            <person name="Bed'hom B."/>
            <person name="Abzhanov A."/>
            <person name="Burgess S.C."/>
            <person name="Cooksey A.M."/>
            <person name="Castoe T.A."/>
            <person name="Crawford N.G."/>
            <person name="Densmore L.D."/>
            <person name="Drew J.C."/>
            <person name="Edwards S.V."/>
            <person name="Faircloth B.C."/>
            <person name="Fujita M.K."/>
            <person name="Greenwold M.J."/>
            <person name="Hoffmann F.G."/>
            <person name="Howard J.M."/>
            <person name="Iguchi T."/>
            <person name="Janes D.E."/>
            <person name="Khan S.Y."/>
            <person name="Kohno S."/>
            <person name="de Koning A.J."/>
            <person name="Lance S.L."/>
            <person name="McCarthy F.M."/>
            <person name="McCormack J.E."/>
            <person name="Merchant M.E."/>
            <person name="Peterson D.G."/>
            <person name="Pollock D.D."/>
            <person name="Pourmand N."/>
            <person name="Raney B.J."/>
            <person name="Roessler K.A."/>
            <person name="Sanford J.R."/>
            <person name="Sawyer R.H."/>
            <person name="Schmidt C.J."/>
            <person name="Triplett E.W."/>
            <person name="Tuberville T.D."/>
            <person name="Venegas-Anaya M."/>
            <person name="Howard J.T."/>
            <person name="Jarvis E.D."/>
            <person name="Guillette L.J.Jr."/>
            <person name="Glenn T.C."/>
            <person name="Green R.E."/>
            <person name="Ray D.A."/>
        </authorList>
    </citation>
    <scope>NUCLEOTIDE SEQUENCE [LARGE SCALE GENOMIC DNA]</scope>
    <source>
        <strain evidence="13">KSC_2009_1</strain>
    </source>
</reference>
<keyword evidence="14" id="KW-1185">Reference proteome</keyword>
<keyword evidence="7" id="KW-1015">Disulfide bond</keyword>
<feature type="domain" description="G-protein coupled receptors family 1 profile" evidence="12">
    <location>
        <begin position="34"/>
        <end position="281"/>
    </location>
</feature>
<feature type="transmembrane region" description="Helical" evidence="11">
    <location>
        <begin position="218"/>
        <end position="237"/>
    </location>
</feature>
<keyword evidence="8 13" id="KW-0675">Receptor</keyword>
<proteinExistence type="predicted"/>
<keyword evidence="10" id="KW-0807">Transducer</keyword>
<evidence type="ECO:0000256" key="7">
    <source>
        <dbReference type="ARBA" id="ARBA00023157"/>
    </source>
</evidence>
<dbReference type="Pfam" id="PF00001">
    <property type="entry name" value="7tm_1"/>
    <property type="match status" value="1"/>
</dbReference>
<feature type="transmembrane region" description="Helical" evidence="11">
    <location>
        <begin position="20"/>
        <end position="43"/>
    </location>
</feature>
<dbReference type="Proteomes" id="UP000050525">
    <property type="component" value="Unassembled WGS sequence"/>
</dbReference>
<gene>
    <name evidence="13" type="ORF">Y1Q_0004783</name>
</gene>
<evidence type="ECO:0000256" key="4">
    <source>
        <dbReference type="ARBA" id="ARBA00022989"/>
    </source>
</evidence>
<evidence type="ECO:0000256" key="2">
    <source>
        <dbReference type="ARBA" id="ARBA00022475"/>
    </source>
</evidence>
<dbReference type="Gene3D" id="1.20.1070.10">
    <property type="entry name" value="Rhodopsin 7-helix transmembrane proteins"/>
    <property type="match status" value="1"/>
</dbReference>
<evidence type="ECO:0000256" key="11">
    <source>
        <dbReference type="SAM" id="Phobius"/>
    </source>
</evidence>
<sequence length="305" mass="35432">MNDNNSCYCPMAFNTTKYFLVPIYSVVIGTGLPLNFLALWVLVSQIKKAVVLSVFVMNLVVADLLQTLTLPFWIYYSYQDHRWDLGEITCMVVHLIFLTNFYAKNSFLCLIAAERYLGLVYPLRFHGLQTMRSAATISAAMWMMVIGFCSLGNWLQNLGPDRCYDCYPQVIKYVRFRWAVLSISFLLPCFFMGFCNIQVLCKIRQVSSLEQEKKQHMCWFMSFIIISFFLLFLPYQVNFLLKRQMTSPDSDTCHLEKNFFTYSQVAKSIPTLGNITDPLLYILLLKEGRAELRNCFRNMVLRSAS</sequence>
<dbReference type="GO" id="GO:0005886">
    <property type="term" value="C:plasma membrane"/>
    <property type="evidence" value="ECO:0007669"/>
    <property type="project" value="UniProtKB-SubCell"/>
</dbReference>
<dbReference type="AlphaFoldDB" id="A0A151NR37"/>
<dbReference type="InterPro" id="IPR000276">
    <property type="entry name" value="GPCR_Rhodpsn"/>
</dbReference>
<dbReference type="OrthoDB" id="9946711at2759"/>
<feature type="transmembrane region" description="Helical" evidence="11">
    <location>
        <begin position="176"/>
        <end position="197"/>
    </location>
</feature>
<dbReference type="EMBL" id="AKHW03002286">
    <property type="protein sequence ID" value="KYO39322.1"/>
    <property type="molecule type" value="Genomic_DNA"/>
</dbReference>
<dbReference type="PROSITE" id="PS50262">
    <property type="entry name" value="G_PROTEIN_RECEP_F1_2"/>
    <property type="match status" value="1"/>
</dbReference>
<keyword evidence="9" id="KW-0325">Glycoprotein</keyword>
<keyword evidence="2" id="KW-1003">Cell membrane</keyword>
<keyword evidence="3 11" id="KW-0812">Transmembrane</keyword>
<feature type="transmembrane region" description="Helical" evidence="11">
    <location>
        <begin position="50"/>
        <end position="76"/>
    </location>
</feature>
<accession>A0A151NR37</accession>
<dbReference type="InterPro" id="IPR017452">
    <property type="entry name" value="GPCR_Rhodpsn_7TM"/>
</dbReference>
<keyword evidence="4 11" id="KW-1133">Transmembrane helix</keyword>
<dbReference type="eggNOG" id="ENOG502QRUD">
    <property type="taxonomic scope" value="Eukaryota"/>
</dbReference>
<dbReference type="PRINTS" id="PR00237">
    <property type="entry name" value="GPCRRHODOPSN"/>
</dbReference>
<comment type="caution">
    <text evidence="13">The sequence shown here is derived from an EMBL/GenBank/DDBJ whole genome shotgun (WGS) entry which is preliminary data.</text>
</comment>
<dbReference type="PANTHER" id="PTHR24234:SF9">
    <property type="entry name" value="G-PROTEIN COUPLED RECEPTOR 132-RELATED"/>
    <property type="match status" value="1"/>
</dbReference>
<keyword evidence="6 11" id="KW-0472">Membrane</keyword>
<evidence type="ECO:0000313" key="14">
    <source>
        <dbReference type="Proteomes" id="UP000050525"/>
    </source>
</evidence>
<comment type="subcellular location">
    <subcellularLocation>
        <location evidence="1">Cell membrane</location>
        <topology evidence="1">Multi-pass membrane protein</topology>
    </subcellularLocation>
</comment>
<feature type="transmembrane region" description="Helical" evidence="11">
    <location>
        <begin position="91"/>
        <end position="113"/>
    </location>
</feature>